<proteinExistence type="predicted"/>
<evidence type="ECO:0000256" key="1">
    <source>
        <dbReference type="SAM" id="MobiDB-lite"/>
    </source>
</evidence>
<accession>A0A1I0A5J8</accession>
<evidence type="ECO:0000313" key="3">
    <source>
        <dbReference type="EMBL" id="SES88957.1"/>
    </source>
</evidence>
<sequence>MAEMKSIVGKMIDLFITLRYKYIKQNNDELGSYTTFNSRENKRHIPFVNDFIHSHLQHKNTYGIFCNKFTAKFITFDVDIKNSLKAKKTVLALHSVLYEFGIPDNVIYTSISGSKGYHVDIYFTEEIDYRLIKKLYNATCKEVKYLLDGNLEKNEIELRPSFKNGVKLPLGINFKNKDPNSNICWYVDPYNNFQAYKSLDFILSIIKIDAHIIDDLINDIVIQSGVNPSESSRKNKTRDIDNSGLSSIDLTQETPKTLKSLFEKGLTKKGTRNASLYKLTIYLRTLRLSKDDCKRELVKWMNRQDPKLYDTKLETCYAEIERCIESVYSRNIVWSNGLSEIEVSRDEVLSIYQYDKKLHSIITALLFHSKRFSNIDNQFFMTYEQMAIATTRTLKTVVTHIKTLEKKKIVTVTRSPIKYEEGKFMSHPNTYELNINWLHSEKGKSTKVSVENLSDYQKNYAKAKLSLFSMEEISNILELIDQAK</sequence>
<dbReference type="Proteomes" id="UP000199095">
    <property type="component" value="Unassembled WGS sequence"/>
</dbReference>
<evidence type="ECO:0000259" key="2">
    <source>
        <dbReference type="Pfam" id="PF22548"/>
    </source>
</evidence>
<dbReference type="InterPro" id="IPR054347">
    <property type="entry name" value="TOTE_primase"/>
</dbReference>
<name>A0A1I0A5J8_9BACI</name>
<feature type="domain" description="TOTE conflict system primase" evidence="2">
    <location>
        <begin position="36"/>
        <end position="210"/>
    </location>
</feature>
<dbReference type="Pfam" id="PF22548">
    <property type="entry name" value="AEP-TOTE"/>
    <property type="match status" value="1"/>
</dbReference>
<dbReference type="OrthoDB" id="2453150at2"/>
<evidence type="ECO:0000313" key="4">
    <source>
        <dbReference type="Proteomes" id="UP000199095"/>
    </source>
</evidence>
<protein>
    <recommendedName>
        <fullName evidence="2">TOTE conflict system primase domain-containing protein</fullName>
    </recommendedName>
</protein>
<gene>
    <name evidence="3" type="ORF">SAMN05421676_10231</name>
</gene>
<feature type="region of interest" description="Disordered" evidence="1">
    <location>
        <begin position="228"/>
        <end position="247"/>
    </location>
</feature>
<feature type="compositionally biased region" description="Basic and acidic residues" evidence="1">
    <location>
        <begin position="231"/>
        <end position="241"/>
    </location>
</feature>
<dbReference type="EMBL" id="FOHJ01000002">
    <property type="protein sequence ID" value="SES88957.1"/>
    <property type="molecule type" value="Genomic_DNA"/>
</dbReference>
<keyword evidence="4" id="KW-1185">Reference proteome</keyword>
<organism evidence="3 4">
    <name type="scientific">Salinibacillus kushneri</name>
    <dbReference type="NCBI Taxonomy" id="237682"/>
    <lineage>
        <taxon>Bacteria</taxon>
        <taxon>Bacillati</taxon>
        <taxon>Bacillota</taxon>
        <taxon>Bacilli</taxon>
        <taxon>Bacillales</taxon>
        <taxon>Bacillaceae</taxon>
        <taxon>Salinibacillus</taxon>
    </lineage>
</organism>
<dbReference type="AlphaFoldDB" id="A0A1I0A5J8"/>
<reference evidence="4" key="1">
    <citation type="submission" date="2016-10" db="EMBL/GenBank/DDBJ databases">
        <authorList>
            <person name="Varghese N."/>
            <person name="Submissions S."/>
        </authorList>
    </citation>
    <scope>NUCLEOTIDE SEQUENCE [LARGE SCALE GENOMIC DNA]</scope>
    <source>
        <strain evidence="4">CGMCC 1.3566</strain>
    </source>
</reference>